<dbReference type="EMBL" id="JBHSJG010000056">
    <property type="protein sequence ID" value="MFC4989922.1"/>
    <property type="molecule type" value="Genomic_DNA"/>
</dbReference>
<evidence type="ECO:0000313" key="2">
    <source>
        <dbReference type="Proteomes" id="UP001595925"/>
    </source>
</evidence>
<comment type="caution">
    <text evidence="1">The sequence shown here is derived from an EMBL/GenBank/DDBJ whole genome shotgun (WGS) entry which is preliminary data.</text>
</comment>
<evidence type="ECO:0000313" key="1">
    <source>
        <dbReference type="EMBL" id="MFC4989922.1"/>
    </source>
</evidence>
<gene>
    <name evidence="1" type="ORF">ACFPFO_19575</name>
</gene>
<keyword evidence="2" id="KW-1185">Reference proteome</keyword>
<dbReference type="InterPro" id="IPR045940">
    <property type="entry name" value="DUF6360"/>
</dbReference>
<dbReference type="Proteomes" id="UP001595925">
    <property type="component" value="Unassembled WGS sequence"/>
</dbReference>
<dbReference type="RefSeq" id="WP_224827630.1">
    <property type="nucleotide sequence ID" value="NZ_JAIVEF010000002.1"/>
</dbReference>
<name>A0ABD5QJI2_9EURY</name>
<proteinExistence type="predicted"/>
<dbReference type="AlphaFoldDB" id="A0ABD5QJI2"/>
<dbReference type="Pfam" id="PF19887">
    <property type="entry name" value="DUF6360"/>
    <property type="match status" value="1"/>
</dbReference>
<accession>A0ABD5QJI2</accession>
<protein>
    <submittedName>
        <fullName evidence="1">DUF6360 family protein</fullName>
    </submittedName>
</protein>
<reference evidence="1 2" key="1">
    <citation type="journal article" date="2019" name="Int. J. Syst. Evol. Microbiol.">
        <title>The Global Catalogue of Microorganisms (GCM) 10K type strain sequencing project: providing services to taxonomists for standard genome sequencing and annotation.</title>
        <authorList>
            <consortium name="The Broad Institute Genomics Platform"/>
            <consortium name="The Broad Institute Genome Sequencing Center for Infectious Disease"/>
            <person name="Wu L."/>
            <person name="Ma J."/>
        </authorList>
    </citation>
    <scope>NUCLEOTIDE SEQUENCE [LARGE SCALE GENOMIC DNA]</scope>
    <source>
        <strain evidence="1 2">CGMCC 1.15824</strain>
    </source>
</reference>
<sequence>MSRRLMSVTAHTSVDHADAVARGHGLEAESVAVVDATADRTDPDCVRLQVELDDPGELPDHMEELRLTPDQARALAADLIEHADRVEGGD</sequence>
<organism evidence="1 2">
    <name type="scientific">Saliphagus infecundisoli</name>
    <dbReference type="NCBI Taxonomy" id="1849069"/>
    <lineage>
        <taxon>Archaea</taxon>
        <taxon>Methanobacteriati</taxon>
        <taxon>Methanobacteriota</taxon>
        <taxon>Stenosarchaea group</taxon>
        <taxon>Halobacteria</taxon>
        <taxon>Halobacteriales</taxon>
        <taxon>Natrialbaceae</taxon>
        <taxon>Saliphagus</taxon>
    </lineage>
</organism>